<keyword evidence="7" id="KW-1185">Reference proteome</keyword>
<dbReference type="InterPro" id="IPR036390">
    <property type="entry name" value="WH_DNA-bd_sf"/>
</dbReference>
<protein>
    <submittedName>
        <fullName evidence="6">LysR family transcriptional regulator</fullName>
    </submittedName>
</protein>
<dbReference type="FunFam" id="1.10.10.10:FF:000001">
    <property type="entry name" value="LysR family transcriptional regulator"/>
    <property type="match status" value="1"/>
</dbReference>
<evidence type="ECO:0000256" key="4">
    <source>
        <dbReference type="ARBA" id="ARBA00023163"/>
    </source>
</evidence>
<dbReference type="Pfam" id="PF03466">
    <property type="entry name" value="LysR_substrate"/>
    <property type="match status" value="1"/>
</dbReference>
<dbReference type="RefSeq" id="WP_162848883.1">
    <property type="nucleotide sequence ID" value="NZ_BMLU01000013.1"/>
</dbReference>
<accession>A0A4R6FCN2</accession>
<dbReference type="SUPFAM" id="SSF46785">
    <property type="entry name" value="Winged helix' DNA-binding domain"/>
    <property type="match status" value="1"/>
</dbReference>
<sequence length="283" mass="31341">MHLPSTRTLHAFVTTAQLGSLAAASARVAMSVPALSRRLAGLEKALGVRLLERVPRGVVLTSAGSDYLAHAVAVLDRLQAAAAELQQDAMIVRVTTIPAFATRWLLPRLPAFSARHPGIEVDVRTSIAFERVDVGQYDFAVRLALDREMRTKPLLPIHLLPVWSAAHPRAIKYPKDVLHHPLLGPDHRPEFWQEWLHGVGLGDQAVRPREIDALLLYEQTLSGAGVAIGIEPLVSGLLGDRRLNALTAHRQRSERSFFLIEPAEMRTPAARLFREWLRHEAQG</sequence>
<evidence type="ECO:0000313" key="6">
    <source>
        <dbReference type="EMBL" id="TDN78979.1"/>
    </source>
</evidence>
<dbReference type="Gene3D" id="3.40.190.10">
    <property type="entry name" value="Periplasmic binding protein-like II"/>
    <property type="match status" value="2"/>
</dbReference>
<organism evidence="6 7">
    <name type="scientific">Stakelama pacifica</name>
    <dbReference type="NCBI Taxonomy" id="517720"/>
    <lineage>
        <taxon>Bacteria</taxon>
        <taxon>Pseudomonadati</taxon>
        <taxon>Pseudomonadota</taxon>
        <taxon>Alphaproteobacteria</taxon>
        <taxon>Sphingomonadales</taxon>
        <taxon>Sphingomonadaceae</taxon>
        <taxon>Stakelama</taxon>
    </lineage>
</organism>
<keyword evidence="4" id="KW-0804">Transcription</keyword>
<dbReference type="PROSITE" id="PS50931">
    <property type="entry name" value="HTH_LYSR"/>
    <property type="match status" value="1"/>
</dbReference>
<dbReference type="GO" id="GO:0006351">
    <property type="term" value="P:DNA-templated transcription"/>
    <property type="evidence" value="ECO:0007669"/>
    <property type="project" value="TreeGrafter"/>
</dbReference>
<dbReference type="PANTHER" id="PTHR30537">
    <property type="entry name" value="HTH-TYPE TRANSCRIPTIONAL REGULATOR"/>
    <property type="match status" value="1"/>
</dbReference>
<feature type="domain" description="HTH lysR-type" evidence="5">
    <location>
        <begin position="4"/>
        <end position="61"/>
    </location>
</feature>
<dbReference type="InterPro" id="IPR005119">
    <property type="entry name" value="LysR_subst-bd"/>
</dbReference>
<dbReference type="EMBL" id="SNWD01000014">
    <property type="protein sequence ID" value="TDN78979.1"/>
    <property type="molecule type" value="Genomic_DNA"/>
</dbReference>
<dbReference type="GO" id="GO:0043565">
    <property type="term" value="F:sequence-specific DNA binding"/>
    <property type="evidence" value="ECO:0007669"/>
    <property type="project" value="TreeGrafter"/>
</dbReference>
<dbReference type="PANTHER" id="PTHR30537:SF79">
    <property type="entry name" value="TRANSCRIPTIONAL REGULATOR-RELATED"/>
    <property type="match status" value="1"/>
</dbReference>
<dbReference type="InterPro" id="IPR000847">
    <property type="entry name" value="LysR_HTH_N"/>
</dbReference>
<evidence type="ECO:0000259" key="5">
    <source>
        <dbReference type="PROSITE" id="PS50931"/>
    </source>
</evidence>
<evidence type="ECO:0000256" key="1">
    <source>
        <dbReference type="ARBA" id="ARBA00009437"/>
    </source>
</evidence>
<comment type="similarity">
    <text evidence="1">Belongs to the LysR transcriptional regulatory family.</text>
</comment>
<keyword evidence="2" id="KW-0805">Transcription regulation</keyword>
<dbReference type="Proteomes" id="UP000295493">
    <property type="component" value="Unassembled WGS sequence"/>
</dbReference>
<dbReference type="InterPro" id="IPR036388">
    <property type="entry name" value="WH-like_DNA-bd_sf"/>
</dbReference>
<proteinExistence type="inferred from homology"/>
<dbReference type="SUPFAM" id="SSF53850">
    <property type="entry name" value="Periplasmic binding protein-like II"/>
    <property type="match status" value="1"/>
</dbReference>
<evidence type="ECO:0000256" key="2">
    <source>
        <dbReference type="ARBA" id="ARBA00023015"/>
    </source>
</evidence>
<dbReference type="Gene3D" id="1.10.10.10">
    <property type="entry name" value="Winged helix-like DNA-binding domain superfamily/Winged helix DNA-binding domain"/>
    <property type="match status" value="1"/>
</dbReference>
<comment type="caution">
    <text evidence="6">The sequence shown here is derived from an EMBL/GenBank/DDBJ whole genome shotgun (WGS) entry which is preliminary data.</text>
</comment>
<name>A0A4R6FCN2_9SPHN</name>
<dbReference type="InterPro" id="IPR058163">
    <property type="entry name" value="LysR-type_TF_proteobact-type"/>
</dbReference>
<evidence type="ECO:0000256" key="3">
    <source>
        <dbReference type="ARBA" id="ARBA00023125"/>
    </source>
</evidence>
<dbReference type="Pfam" id="PF00126">
    <property type="entry name" value="HTH_1"/>
    <property type="match status" value="1"/>
</dbReference>
<gene>
    <name evidence="6" type="ORF">EV664_11415</name>
</gene>
<evidence type="ECO:0000313" key="7">
    <source>
        <dbReference type="Proteomes" id="UP000295493"/>
    </source>
</evidence>
<dbReference type="AlphaFoldDB" id="A0A4R6FCN2"/>
<dbReference type="GO" id="GO:0003700">
    <property type="term" value="F:DNA-binding transcription factor activity"/>
    <property type="evidence" value="ECO:0007669"/>
    <property type="project" value="InterPro"/>
</dbReference>
<reference evidence="6 7" key="1">
    <citation type="submission" date="2019-03" db="EMBL/GenBank/DDBJ databases">
        <title>Genomic Encyclopedia of Type Strains, Phase IV (KMG-IV): sequencing the most valuable type-strain genomes for metagenomic binning, comparative biology and taxonomic classification.</title>
        <authorList>
            <person name="Goeker M."/>
        </authorList>
    </citation>
    <scope>NUCLEOTIDE SEQUENCE [LARGE SCALE GENOMIC DNA]</scope>
    <source>
        <strain evidence="6 7">DSM 25059</strain>
    </source>
</reference>
<keyword evidence="3" id="KW-0238">DNA-binding</keyword>